<dbReference type="RefSeq" id="WP_353289474.1">
    <property type="nucleotide sequence ID" value="NZ_BAABQM010000001.1"/>
</dbReference>
<gene>
    <name evidence="1" type="ORF">UREOM_0190</name>
</gene>
<keyword evidence="2" id="KW-1185">Reference proteome</keyword>
<dbReference type="EMBL" id="BAABQM010000001">
    <property type="protein sequence ID" value="GAA5414308.1"/>
    <property type="molecule type" value="Genomic_DNA"/>
</dbReference>
<evidence type="ECO:0000313" key="2">
    <source>
        <dbReference type="Proteomes" id="UP001449582"/>
    </source>
</evidence>
<dbReference type="PANTHER" id="PTHR21075:SF0">
    <property type="entry name" value="ANAEROBIC RIBONUCLEOSIDE-TRIPHOSPHATE REDUCTASE"/>
    <property type="match status" value="1"/>
</dbReference>
<evidence type="ECO:0000313" key="1">
    <source>
        <dbReference type="EMBL" id="GAA5414308.1"/>
    </source>
</evidence>
<dbReference type="Gene3D" id="3.20.70.20">
    <property type="match status" value="1"/>
</dbReference>
<proteinExistence type="predicted"/>
<protein>
    <submittedName>
        <fullName evidence="1">Anaerobic ribonucleoside triphosphate reductase</fullName>
    </submittedName>
</protein>
<dbReference type="Pfam" id="PF13597">
    <property type="entry name" value="NRDD"/>
    <property type="match status" value="1"/>
</dbReference>
<organism evidence="1 2">
    <name type="scientific">Ureaplasma ceti</name>
    <dbReference type="NCBI Taxonomy" id="3119530"/>
    <lineage>
        <taxon>Bacteria</taxon>
        <taxon>Bacillati</taxon>
        <taxon>Mycoplasmatota</taxon>
        <taxon>Mycoplasmoidales</taxon>
        <taxon>Mycoplasmoidaceae</taxon>
        <taxon>Ureaplasma</taxon>
    </lineage>
</organism>
<sequence>MNTKRNRTIQDNAADRQSYVGILNKKGEQAYKKDILASLPTELANLHKEGYIHIHDLDAYGLTYNCLGFNLLQGFPYNSIKNLRCDAEKIIKTFDFLKELFEKMGNEQSGGMSLINFDIDLAQIFQKVGVTAYQENTIIFESCISSMINWCNDMHTRMGKTSYYITLNVGLGTDDFSRFLTKTLLQEFKTSRNDVYKPNIVFKVKKGINLEPDTINHDLLKEALKTTAIKMIPTYLFCDCEEDAPYDPYTLGIIGCRSRIMSNIFREEQGCIGRGNLANISMNIVKLALQTDKECSGCSISDKVKVFVEKLRSLMDKTTEILLDRFDKTINLGTNYFPTIAEFPIMMQDIKETGVQENLKQFSLSLGYIGLSETVEILTGSKFWNNDQDTYKIAYDIVKTMREQVDSYTEKYHINFSLLATAGELISGRFLECDKQSFNHPVFEKGFYTNSFHVNVDSLLPAFKKIQLEAPFHTLSNGGSITYVELKEAPLNNWLALYDLIKFTAITEVHYLGFNFPLDICNDCNTKGIFDSCSNCSSKNIKRIRRVSGYLEIQDGFTSGKYNESLLRKVNK</sequence>
<dbReference type="InterPro" id="IPR012833">
    <property type="entry name" value="NrdD"/>
</dbReference>
<dbReference type="Proteomes" id="UP001449582">
    <property type="component" value="Unassembled WGS sequence"/>
</dbReference>
<dbReference type="SUPFAM" id="SSF51998">
    <property type="entry name" value="PFL-like glycyl radical enzymes"/>
    <property type="match status" value="1"/>
</dbReference>
<name>A0ABP9U4M3_9BACT</name>
<dbReference type="PANTHER" id="PTHR21075">
    <property type="entry name" value="ANAEROBIC RIBONUCLEOSIDE-TRIPHOSPHATE REDUCTASE"/>
    <property type="match status" value="1"/>
</dbReference>
<accession>A0ABP9U4M3</accession>
<reference evidence="1" key="1">
    <citation type="submission" date="2024-02" db="EMBL/GenBank/DDBJ databases">
        <title>Draft genome sequence of new strains in genus Ureaplasma.</title>
        <authorList>
            <person name="Nakajima Y."/>
            <person name="Segawa T."/>
        </authorList>
    </citation>
    <scope>NUCLEOTIDE SEQUENCE [LARGE SCALE GENOMIC DNA]</scope>
    <source>
        <strain evidence="1">OM1</strain>
    </source>
</reference>
<comment type="caution">
    <text evidence="1">The sequence shown here is derived from an EMBL/GenBank/DDBJ whole genome shotgun (WGS) entry which is preliminary data.</text>
</comment>